<dbReference type="Pfam" id="PF07654">
    <property type="entry name" value="C1-set"/>
    <property type="match status" value="2"/>
</dbReference>
<proteinExistence type="predicted"/>
<dbReference type="InterPro" id="IPR007110">
    <property type="entry name" value="Ig-like_dom"/>
</dbReference>
<reference evidence="5" key="1">
    <citation type="journal article" date="2022" name="bioRxiv">
        <title>Sequencing and chromosome-scale assembly of the giantPleurodeles waltlgenome.</title>
        <authorList>
            <person name="Brown T."/>
            <person name="Elewa A."/>
            <person name="Iarovenko S."/>
            <person name="Subramanian E."/>
            <person name="Araus A.J."/>
            <person name="Petzold A."/>
            <person name="Susuki M."/>
            <person name="Suzuki K.-i.T."/>
            <person name="Hayashi T."/>
            <person name="Toyoda A."/>
            <person name="Oliveira C."/>
            <person name="Osipova E."/>
            <person name="Leigh N.D."/>
            <person name="Simon A."/>
            <person name="Yun M.H."/>
        </authorList>
    </citation>
    <scope>NUCLEOTIDE SEQUENCE</scope>
    <source>
        <strain evidence="5">20211129_DDA</strain>
        <tissue evidence="5">Liver</tissue>
    </source>
</reference>
<dbReference type="AlphaFoldDB" id="A0AAV7PGR0"/>
<organism evidence="5 6">
    <name type="scientific">Pleurodeles waltl</name>
    <name type="common">Iberian ribbed newt</name>
    <dbReference type="NCBI Taxonomy" id="8319"/>
    <lineage>
        <taxon>Eukaryota</taxon>
        <taxon>Metazoa</taxon>
        <taxon>Chordata</taxon>
        <taxon>Craniata</taxon>
        <taxon>Vertebrata</taxon>
        <taxon>Euteleostomi</taxon>
        <taxon>Amphibia</taxon>
        <taxon>Batrachia</taxon>
        <taxon>Caudata</taxon>
        <taxon>Salamandroidea</taxon>
        <taxon>Salamandridae</taxon>
        <taxon>Pleurodelinae</taxon>
        <taxon>Pleurodeles</taxon>
    </lineage>
</organism>
<dbReference type="PROSITE" id="PS50835">
    <property type="entry name" value="IG_LIKE"/>
    <property type="match status" value="3"/>
</dbReference>
<dbReference type="Gene3D" id="2.60.40.10">
    <property type="entry name" value="Immunoglobulins"/>
    <property type="match status" value="4"/>
</dbReference>
<keyword evidence="1" id="KW-1015">Disulfide bond</keyword>
<evidence type="ECO:0000256" key="3">
    <source>
        <dbReference type="SAM" id="SignalP"/>
    </source>
</evidence>
<evidence type="ECO:0000256" key="1">
    <source>
        <dbReference type="ARBA" id="ARBA00023157"/>
    </source>
</evidence>
<keyword evidence="3" id="KW-0732">Signal</keyword>
<dbReference type="PANTHER" id="PTHR19971">
    <property type="entry name" value="SIGNAL-REGULATORY PROTEIN BETA"/>
    <property type="match status" value="1"/>
</dbReference>
<dbReference type="InterPro" id="IPR051755">
    <property type="entry name" value="Ig-like_CS_Receptor"/>
</dbReference>
<comment type="caution">
    <text evidence="5">The sequence shown here is derived from an EMBL/GenBank/DDBJ whole genome shotgun (WGS) entry which is preliminary data.</text>
</comment>
<feature type="domain" description="Ig-like" evidence="4">
    <location>
        <begin position="6"/>
        <end position="121"/>
    </location>
</feature>
<accession>A0AAV7PGR0</accession>
<feature type="domain" description="Ig-like" evidence="4">
    <location>
        <begin position="130"/>
        <end position="223"/>
    </location>
</feature>
<sequence length="628" mass="70248">MMSLLPVLMALLLRGATARLHLSVGPSPYVTPPGKDALLPCLFRVDDSPVDLSLLTVSWKLNDHVLVLYNESVTAFEPRARLCPDELKKGNASLALAEPTAADNGNYSCEVVYGEDSRSYDLILHVEAQPALFLQNQVVVLHEYSELLCSITGQYPSNITIQWLQNGKVLEGSTLYPTWNSTDGEPSLTSSYSFIPREKDTTAIYKCQALHKSLTSPLEVTFSLVLGVRPTVQVLDKGWSKKHFMLFLCNVTSFYPPEISVLWTVNGNPADIPTPARKWHNQDGTFSLEESYLFEPYSRHNGAIFSCIVRHATIQGTARDSIKLVISPHLPNWMWYVSAGLLLLVGLSCLRRRVGDIVSLNDWIDGGIVTLDCQMKGRVPGNIMAVWVIKRLGQEQEIRETKVNRWSEDYTELVNRNRYSCRSTLVKGGLCGVKRSFSSSLVFQVSKSEDDGAEFICRFLSADKVLAEKSRAGVVMDNKTYYSVSGLDVPKECVAGELLILSCSLKGAFPQKTEMTWEKRHGDKRMPIQRYPFGGLVPAQDPSTPTYQITENRSENLLMTFLTFVPSLQDHEVQFCCRFLDDGGRVNAERCSQHLNVVRAKERKPDFCLSSDWGFESTNGVTQEESGL</sequence>
<dbReference type="SUPFAM" id="SSF48726">
    <property type="entry name" value="Immunoglobulin"/>
    <property type="match status" value="4"/>
</dbReference>
<feature type="domain" description="Ig-like" evidence="4">
    <location>
        <begin position="230"/>
        <end position="327"/>
    </location>
</feature>
<dbReference type="EMBL" id="JANPWB010000011">
    <property type="protein sequence ID" value="KAJ1124933.1"/>
    <property type="molecule type" value="Genomic_DNA"/>
</dbReference>
<evidence type="ECO:0000313" key="6">
    <source>
        <dbReference type="Proteomes" id="UP001066276"/>
    </source>
</evidence>
<gene>
    <name evidence="5" type="ORF">NDU88_003380</name>
</gene>
<dbReference type="SMART" id="SM00407">
    <property type="entry name" value="IGc1"/>
    <property type="match status" value="2"/>
</dbReference>
<dbReference type="SMART" id="SM00409">
    <property type="entry name" value="IG"/>
    <property type="match status" value="3"/>
</dbReference>
<dbReference type="InterPro" id="IPR003597">
    <property type="entry name" value="Ig_C1-set"/>
</dbReference>
<evidence type="ECO:0000313" key="5">
    <source>
        <dbReference type="EMBL" id="KAJ1124933.1"/>
    </source>
</evidence>
<keyword evidence="6" id="KW-1185">Reference proteome</keyword>
<evidence type="ECO:0000259" key="4">
    <source>
        <dbReference type="PROSITE" id="PS50835"/>
    </source>
</evidence>
<dbReference type="InterPro" id="IPR003599">
    <property type="entry name" value="Ig_sub"/>
</dbReference>
<protein>
    <recommendedName>
        <fullName evidence="4">Ig-like domain-containing protein</fullName>
    </recommendedName>
</protein>
<dbReference type="InterPro" id="IPR013783">
    <property type="entry name" value="Ig-like_fold"/>
</dbReference>
<dbReference type="Proteomes" id="UP001066276">
    <property type="component" value="Chromosome 7"/>
</dbReference>
<feature type="signal peptide" evidence="3">
    <location>
        <begin position="1"/>
        <end position="18"/>
    </location>
</feature>
<keyword evidence="2" id="KW-0325">Glycoprotein</keyword>
<name>A0AAV7PGR0_PLEWA</name>
<feature type="chain" id="PRO_5043529628" description="Ig-like domain-containing protein" evidence="3">
    <location>
        <begin position="19"/>
        <end position="628"/>
    </location>
</feature>
<dbReference type="InterPro" id="IPR036179">
    <property type="entry name" value="Ig-like_dom_sf"/>
</dbReference>
<evidence type="ECO:0000256" key="2">
    <source>
        <dbReference type="ARBA" id="ARBA00023180"/>
    </source>
</evidence>
<dbReference type="CDD" id="cd00098">
    <property type="entry name" value="IgC1"/>
    <property type="match status" value="2"/>
</dbReference>